<dbReference type="InterPro" id="IPR029044">
    <property type="entry name" value="Nucleotide-diphossugar_trans"/>
</dbReference>
<dbReference type="AlphaFoldDB" id="A0A815YGU2"/>
<dbReference type="OrthoDB" id="10021933at2759"/>
<proteinExistence type="predicted"/>
<dbReference type="Pfam" id="PF00535">
    <property type="entry name" value="Glycos_transf_2"/>
    <property type="match status" value="1"/>
</dbReference>
<dbReference type="PANTHER" id="PTHR22916:SF3">
    <property type="entry name" value="UDP-GLCNAC:BETAGAL BETA-1,3-N-ACETYLGLUCOSAMINYLTRANSFERASE-LIKE PROTEIN 1"/>
    <property type="match status" value="1"/>
</dbReference>
<dbReference type="SUPFAM" id="SSF53448">
    <property type="entry name" value="Nucleotide-diphospho-sugar transferases"/>
    <property type="match status" value="1"/>
</dbReference>
<evidence type="ECO:0000313" key="3">
    <source>
        <dbReference type="EMBL" id="CAF1655085.1"/>
    </source>
</evidence>
<dbReference type="Proteomes" id="UP000663834">
    <property type="component" value="Unassembled WGS sequence"/>
</dbReference>
<sequence>MSIEVSIIMPVRNAAQWLNETFESLTNQIIENINIELSIYDDGSSDESLCVIEQWRKRLELKYKLIINGHEDSGARGVGYGKNRAVQYSSGQFLCFQDADDLMCPNRIHEQYRVAINENDDAILIGSKYERIPEGSTDRYTQWANNLNQEQLYTQIYLAHGPTVIMPTWFCSRSWFDRLGGFDEIAKGHCEDLTFFFKHLRNGGRLHRVDKMLLYYRYHPEAATFSVHEDVIWSVRIQEIQSNIINNLEKLTIWNAGKQGRKFYRSLNDANKRKVMCFCDMDPKKISKGFYTDELSQDKRRIPVIHFTQATPPIIICVKLIMTKTQLLDLPNELFPLIFQYLNSRNLIETFSNVQSNRIQILIQPFISHLDISQETNQWIQTYLPDILNQQNVVALRLHDKQITLLLQYVLLSKIQSMHIFDSHWSTDTLKQGLDQFGQRLKRLSITFTDPCGKGDLASHLFQRYCQLEYVNITGRSLFFDNNEISTCTKLTYLSIELEGMHRVFILMKNLPNLQQLKVKFRVEERMIQPTCYFKNLISCNTLRRITFTGCTKYFEHLAHFFATFGSTIQCLTINIDLIYNVIDGLRLERELLNKMQCLASFDLIIHSIQTHRESIEINTFQTLSWRKFNPIVYWNDIHAHQHTIFTLPYRSNTFKHLSNDFQSTCASNREVFLYFERVRTLSLLVTTPLTLETFEFIAKSFPNIKTLELTNPIELSRFELKHNRTISLLSDVFLSNNTLQLPSIVKFCFLLRSHYDNYQILRRFLHLLPNLVYLQMFIGRSLFHEILKYEHEDNFIRSALNRIETLQMVNFYDGKNILTHEEIHNLFPNAKKLFSGR</sequence>
<comment type="caution">
    <text evidence="2">The sequence shown here is derived from an EMBL/GenBank/DDBJ whole genome shotgun (WGS) entry which is preliminary data.</text>
</comment>
<reference evidence="2" key="1">
    <citation type="submission" date="2021-02" db="EMBL/GenBank/DDBJ databases">
        <authorList>
            <person name="Nowell W R."/>
        </authorList>
    </citation>
    <scope>NUCLEOTIDE SEQUENCE</scope>
</reference>
<dbReference type="PROSITE" id="PS50181">
    <property type="entry name" value="FBOX"/>
    <property type="match status" value="1"/>
</dbReference>
<dbReference type="InterPro" id="IPR001173">
    <property type="entry name" value="Glyco_trans_2-like"/>
</dbReference>
<dbReference type="EMBL" id="CAJNOV010015227">
    <property type="protein sequence ID" value="CAF1569599.1"/>
    <property type="molecule type" value="Genomic_DNA"/>
</dbReference>
<gene>
    <name evidence="2" type="ORF">CJN711_LOCUS31834</name>
    <name evidence="3" type="ORF">KQP761_LOCUS30775</name>
</gene>
<protein>
    <recommendedName>
        <fullName evidence="1">F-box domain-containing protein</fullName>
    </recommendedName>
</protein>
<feature type="domain" description="F-box" evidence="1">
    <location>
        <begin position="324"/>
        <end position="354"/>
    </location>
</feature>
<evidence type="ECO:0000313" key="2">
    <source>
        <dbReference type="EMBL" id="CAF1569599.1"/>
    </source>
</evidence>
<evidence type="ECO:0000313" key="4">
    <source>
        <dbReference type="Proteomes" id="UP000663855"/>
    </source>
</evidence>
<dbReference type="InterPro" id="IPR001810">
    <property type="entry name" value="F-box_dom"/>
</dbReference>
<dbReference type="GO" id="GO:0016758">
    <property type="term" value="F:hexosyltransferase activity"/>
    <property type="evidence" value="ECO:0007669"/>
    <property type="project" value="UniProtKB-ARBA"/>
</dbReference>
<evidence type="ECO:0000259" key="1">
    <source>
        <dbReference type="PROSITE" id="PS50181"/>
    </source>
</evidence>
<dbReference type="Gene3D" id="3.90.550.10">
    <property type="entry name" value="Spore Coat Polysaccharide Biosynthesis Protein SpsA, Chain A"/>
    <property type="match status" value="1"/>
</dbReference>
<organism evidence="2 4">
    <name type="scientific">Rotaria magnacalcarata</name>
    <dbReference type="NCBI Taxonomy" id="392030"/>
    <lineage>
        <taxon>Eukaryota</taxon>
        <taxon>Metazoa</taxon>
        <taxon>Spiralia</taxon>
        <taxon>Gnathifera</taxon>
        <taxon>Rotifera</taxon>
        <taxon>Eurotatoria</taxon>
        <taxon>Bdelloidea</taxon>
        <taxon>Philodinida</taxon>
        <taxon>Philodinidae</taxon>
        <taxon>Rotaria</taxon>
    </lineage>
</organism>
<dbReference type="PANTHER" id="PTHR22916">
    <property type="entry name" value="GLYCOSYLTRANSFERASE"/>
    <property type="match status" value="1"/>
</dbReference>
<dbReference type="EMBL" id="CAJNOW010017170">
    <property type="protein sequence ID" value="CAF1655085.1"/>
    <property type="molecule type" value="Genomic_DNA"/>
</dbReference>
<dbReference type="Proteomes" id="UP000663855">
    <property type="component" value="Unassembled WGS sequence"/>
</dbReference>
<accession>A0A815YGU2</accession>
<dbReference type="SUPFAM" id="SSF52047">
    <property type="entry name" value="RNI-like"/>
    <property type="match status" value="1"/>
</dbReference>
<name>A0A815YGU2_9BILA</name>